<proteinExistence type="predicted"/>
<keyword evidence="2" id="KW-1185">Reference proteome</keyword>
<accession>A0ACC0WID0</accession>
<comment type="caution">
    <text evidence="1">The sequence shown here is derived from an EMBL/GenBank/DDBJ whole genome shotgun (WGS) entry which is preliminary data.</text>
</comment>
<name>A0ACC0WID0_9STRA</name>
<organism evidence="1 2">
    <name type="scientific">Peronosclerospora sorghi</name>
    <dbReference type="NCBI Taxonomy" id="230839"/>
    <lineage>
        <taxon>Eukaryota</taxon>
        <taxon>Sar</taxon>
        <taxon>Stramenopiles</taxon>
        <taxon>Oomycota</taxon>
        <taxon>Peronosporomycetes</taxon>
        <taxon>Peronosporales</taxon>
        <taxon>Peronosporaceae</taxon>
        <taxon>Peronosclerospora</taxon>
    </lineage>
</organism>
<sequence length="199" mass="21868">MTRKTNSRKKRSIEADEIKHLETKASAEIPIQSRFGFARASPLPTRPTTPVSSVGLTGDDHDGNKPQIESLTPAKSAPRRLLELSEVNSVQNDEPAGAGGSEFASSKAVERAGLSRSSYSVPSSVPLQPCPQQQQQSYSYLHQQQMAHLLTDQYGSGRTEYPMSTMLLQNPTYVPGGNMPPDAMQRGYPRAHLRLHLRL</sequence>
<evidence type="ECO:0000313" key="1">
    <source>
        <dbReference type="EMBL" id="KAI9917840.1"/>
    </source>
</evidence>
<dbReference type="Proteomes" id="UP001163321">
    <property type="component" value="Chromosome 13"/>
</dbReference>
<dbReference type="EMBL" id="CM047592">
    <property type="protein sequence ID" value="KAI9917840.1"/>
    <property type="molecule type" value="Genomic_DNA"/>
</dbReference>
<gene>
    <name evidence="1" type="ORF">PsorP6_012445</name>
</gene>
<reference evidence="1 2" key="1">
    <citation type="journal article" date="2022" name="bioRxiv">
        <title>The genome of the oomycete Peronosclerospora sorghi, a cosmopolitan pathogen of maize and sorghum, is inflated with dispersed pseudogenes.</title>
        <authorList>
            <person name="Fletcher K."/>
            <person name="Martin F."/>
            <person name="Isakeit T."/>
            <person name="Cavanaugh K."/>
            <person name="Magill C."/>
            <person name="Michelmore R."/>
        </authorList>
    </citation>
    <scope>NUCLEOTIDE SEQUENCE [LARGE SCALE GENOMIC DNA]</scope>
    <source>
        <strain evidence="1">P6</strain>
    </source>
</reference>
<protein>
    <submittedName>
        <fullName evidence="1">Uncharacterized protein</fullName>
    </submittedName>
</protein>
<evidence type="ECO:0000313" key="2">
    <source>
        <dbReference type="Proteomes" id="UP001163321"/>
    </source>
</evidence>